<name>A0A0M4T1S3_9NOSO</name>
<reference evidence="2" key="1">
    <citation type="submission" date="2015-07" db="EMBL/GenBank/DDBJ databases">
        <title>Genome Of Nitrogen-Fixing Cyanobacterium Nostoc piscinale CENA21 From Solimoes/Amazon River Floodplain Sediments And Comparative Genomics To Uncover Biosynthetic Natural Products Potential.</title>
        <authorList>
            <person name="Leao T.F."/>
            <person name="Leao P.N."/>
            <person name="Guimaraes P.I."/>
            <person name="de Melo A.G.C."/>
            <person name="Ramos R.T.J."/>
            <person name="Silva A."/>
            <person name="Fiore M.F."/>
            <person name="Schneider M.P.C."/>
        </authorList>
    </citation>
    <scope>NUCLEOTIDE SEQUENCE [LARGE SCALE GENOMIC DNA]</scope>
    <source>
        <strain evidence="2">CENA21</strain>
    </source>
</reference>
<gene>
    <name evidence="1" type="ORF">ACX27_04320</name>
</gene>
<protein>
    <submittedName>
        <fullName evidence="1">Uncharacterized protein</fullName>
    </submittedName>
</protein>
<proteinExistence type="predicted"/>
<dbReference type="AlphaFoldDB" id="A0A0M4T1S3"/>
<dbReference type="RefSeq" id="WP_062288929.1">
    <property type="nucleotide sequence ID" value="NZ_CP012036.1"/>
</dbReference>
<keyword evidence="2" id="KW-1185">Reference proteome</keyword>
<dbReference type="PATRIC" id="fig|224013.5.peg.1035"/>
<dbReference type="Proteomes" id="UP000062645">
    <property type="component" value="Chromosome"/>
</dbReference>
<dbReference type="EMBL" id="CP012036">
    <property type="protein sequence ID" value="ALF52254.1"/>
    <property type="molecule type" value="Genomic_DNA"/>
</dbReference>
<accession>A0A0M4T1S3</accession>
<dbReference type="STRING" id="224013.ACX27_04320"/>
<sequence length="101" mass="11409">MIVNSNKINSETIKAIITKDGDRMAKFIKCSCENAKYNSYSQHNSPVNIDLACQIVKGRANAYPDNQGAPTIAFVGINIEWVYEKEEDRDADYEMILQKFG</sequence>
<reference evidence="1 2" key="2">
    <citation type="journal article" date="2016" name="Genome Announc.">
        <title>Draft Genome Sequence of the N2-Fixing Cyanobacterium Nostoc piscinale CENA21, Isolated from the Brazilian Amazon Floodplain.</title>
        <authorList>
            <person name="Leao T."/>
            <person name="Guimaraes P.I."/>
            <person name="de Melo A.G."/>
            <person name="Ramos R.T."/>
            <person name="Leao P.N."/>
            <person name="Silva A."/>
            <person name="Fiore M.F."/>
            <person name="Schneider M.P."/>
        </authorList>
    </citation>
    <scope>NUCLEOTIDE SEQUENCE [LARGE SCALE GENOMIC DNA]</scope>
    <source>
        <strain evidence="1 2">CENA21</strain>
    </source>
</reference>
<evidence type="ECO:0000313" key="2">
    <source>
        <dbReference type="Proteomes" id="UP000062645"/>
    </source>
</evidence>
<evidence type="ECO:0000313" key="1">
    <source>
        <dbReference type="EMBL" id="ALF52254.1"/>
    </source>
</evidence>
<dbReference type="KEGG" id="npz:ACX27_04320"/>
<organism evidence="1 2">
    <name type="scientific">Nostoc piscinale CENA21</name>
    <dbReference type="NCBI Taxonomy" id="224013"/>
    <lineage>
        <taxon>Bacteria</taxon>
        <taxon>Bacillati</taxon>
        <taxon>Cyanobacteriota</taxon>
        <taxon>Cyanophyceae</taxon>
        <taxon>Nostocales</taxon>
        <taxon>Nostocaceae</taxon>
        <taxon>Nostoc</taxon>
    </lineage>
</organism>